<keyword evidence="2" id="KW-1185">Reference proteome</keyword>
<sequence>MADEEVLTGGGVNHVVRAGDTVRRPAGAWTPAVHALLGHLEGRGFAGAPRAHGTDGEGREILDFMPGDAAGFPLPEWAQTDEALAAVGVLPSRADLRTPRRP</sequence>
<proteinExistence type="predicted"/>
<comment type="caution">
    <text evidence="1">The sequence shown here is derived from an EMBL/GenBank/DDBJ whole genome shotgun (WGS) entry which is preliminary data.</text>
</comment>
<accession>A0ABV5SIT8</accession>
<protein>
    <recommendedName>
        <fullName evidence="3">Aminoglycoside phosphotransferase family protein</fullName>
    </recommendedName>
</protein>
<evidence type="ECO:0008006" key="3">
    <source>
        <dbReference type="Google" id="ProtNLM"/>
    </source>
</evidence>
<dbReference type="Proteomes" id="UP001589532">
    <property type="component" value="Unassembled WGS sequence"/>
</dbReference>
<dbReference type="RefSeq" id="WP_344984113.1">
    <property type="nucleotide sequence ID" value="NZ_BAAAXV010000001.1"/>
</dbReference>
<reference evidence="1 2" key="1">
    <citation type="submission" date="2024-09" db="EMBL/GenBank/DDBJ databases">
        <authorList>
            <person name="Sun Q."/>
            <person name="Mori K."/>
        </authorList>
    </citation>
    <scope>NUCLEOTIDE SEQUENCE [LARGE SCALE GENOMIC DNA]</scope>
    <source>
        <strain evidence="1 2">JCM 3143</strain>
    </source>
</reference>
<evidence type="ECO:0000313" key="1">
    <source>
        <dbReference type="EMBL" id="MFB9631597.1"/>
    </source>
</evidence>
<evidence type="ECO:0000313" key="2">
    <source>
        <dbReference type="Proteomes" id="UP001589532"/>
    </source>
</evidence>
<organism evidence="1 2">
    <name type="scientific">Nonomuraea helvata</name>
    <dbReference type="NCBI Taxonomy" id="37484"/>
    <lineage>
        <taxon>Bacteria</taxon>
        <taxon>Bacillati</taxon>
        <taxon>Actinomycetota</taxon>
        <taxon>Actinomycetes</taxon>
        <taxon>Streptosporangiales</taxon>
        <taxon>Streptosporangiaceae</taxon>
        <taxon>Nonomuraea</taxon>
    </lineage>
</organism>
<name>A0ABV5SIT8_9ACTN</name>
<gene>
    <name evidence="1" type="ORF">ACFFSA_51790</name>
</gene>
<dbReference type="EMBL" id="JBHMBW010000106">
    <property type="protein sequence ID" value="MFB9631597.1"/>
    <property type="molecule type" value="Genomic_DNA"/>
</dbReference>